<comment type="caution">
    <text evidence="2">The sequence shown here is derived from an EMBL/GenBank/DDBJ whole genome shotgun (WGS) entry which is preliminary data.</text>
</comment>
<dbReference type="EMBL" id="BAABHJ010000021">
    <property type="protein sequence ID" value="GAA4612835.1"/>
    <property type="molecule type" value="Genomic_DNA"/>
</dbReference>
<gene>
    <name evidence="2" type="ORF">GCM10023195_55280</name>
</gene>
<accession>A0ABP8TNX6</accession>
<sequence length="51" mass="5318">MFVVSGFYEDGLAVSDAIGEERPETVSDAAAGVAHEDTGVDFDHPSGEMTT</sequence>
<organism evidence="2 3">
    <name type="scientific">Actinoallomurus liliacearum</name>
    <dbReference type="NCBI Taxonomy" id="1080073"/>
    <lineage>
        <taxon>Bacteria</taxon>
        <taxon>Bacillati</taxon>
        <taxon>Actinomycetota</taxon>
        <taxon>Actinomycetes</taxon>
        <taxon>Streptosporangiales</taxon>
        <taxon>Thermomonosporaceae</taxon>
        <taxon>Actinoallomurus</taxon>
    </lineage>
</organism>
<name>A0ABP8TNX6_9ACTN</name>
<protein>
    <submittedName>
        <fullName evidence="2">Uncharacterized protein</fullName>
    </submittedName>
</protein>
<dbReference type="Proteomes" id="UP001500212">
    <property type="component" value="Unassembled WGS sequence"/>
</dbReference>
<feature type="region of interest" description="Disordered" evidence="1">
    <location>
        <begin position="27"/>
        <end position="51"/>
    </location>
</feature>
<keyword evidence="3" id="KW-1185">Reference proteome</keyword>
<evidence type="ECO:0000313" key="2">
    <source>
        <dbReference type="EMBL" id="GAA4612835.1"/>
    </source>
</evidence>
<reference evidence="3" key="1">
    <citation type="journal article" date="2019" name="Int. J. Syst. Evol. Microbiol.">
        <title>The Global Catalogue of Microorganisms (GCM) 10K type strain sequencing project: providing services to taxonomists for standard genome sequencing and annotation.</title>
        <authorList>
            <consortium name="The Broad Institute Genomics Platform"/>
            <consortium name="The Broad Institute Genome Sequencing Center for Infectious Disease"/>
            <person name="Wu L."/>
            <person name="Ma J."/>
        </authorList>
    </citation>
    <scope>NUCLEOTIDE SEQUENCE [LARGE SCALE GENOMIC DNA]</scope>
    <source>
        <strain evidence="3">JCM 17938</strain>
    </source>
</reference>
<feature type="compositionally biased region" description="Basic and acidic residues" evidence="1">
    <location>
        <begin position="34"/>
        <end position="51"/>
    </location>
</feature>
<evidence type="ECO:0000256" key="1">
    <source>
        <dbReference type="SAM" id="MobiDB-lite"/>
    </source>
</evidence>
<proteinExistence type="predicted"/>
<evidence type="ECO:0000313" key="3">
    <source>
        <dbReference type="Proteomes" id="UP001500212"/>
    </source>
</evidence>